<dbReference type="EMBL" id="CAKOGL010000022">
    <property type="protein sequence ID" value="CAH2099666.1"/>
    <property type="molecule type" value="Genomic_DNA"/>
</dbReference>
<keyword evidence="1" id="KW-0175">Coiled coil</keyword>
<feature type="coiled-coil region" evidence="1">
    <location>
        <begin position="144"/>
        <end position="199"/>
    </location>
</feature>
<dbReference type="Proteomes" id="UP001153954">
    <property type="component" value="Unassembled WGS sequence"/>
</dbReference>
<dbReference type="AlphaFoldDB" id="A0AAU9UP29"/>
<reference evidence="2" key="1">
    <citation type="submission" date="2022-03" db="EMBL/GenBank/DDBJ databases">
        <authorList>
            <person name="Tunstrom K."/>
        </authorList>
    </citation>
    <scope>NUCLEOTIDE SEQUENCE</scope>
</reference>
<accession>A0AAU9UP29</accession>
<organism evidence="2 3">
    <name type="scientific">Euphydryas editha</name>
    <name type="common">Edith's checkerspot</name>
    <dbReference type="NCBI Taxonomy" id="104508"/>
    <lineage>
        <taxon>Eukaryota</taxon>
        <taxon>Metazoa</taxon>
        <taxon>Ecdysozoa</taxon>
        <taxon>Arthropoda</taxon>
        <taxon>Hexapoda</taxon>
        <taxon>Insecta</taxon>
        <taxon>Pterygota</taxon>
        <taxon>Neoptera</taxon>
        <taxon>Endopterygota</taxon>
        <taxon>Lepidoptera</taxon>
        <taxon>Glossata</taxon>
        <taxon>Ditrysia</taxon>
        <taxon>Papilionoidea</taxon>
        <taxon>Nymphalidae</taxon>
        <taxon>Nymphalinae</taxon>
        <taxon>Euphydryas</taxon>
    </lineage>
</organism>
<gene>
    <name evidence="2" type="ORF">EEDITHA_LOCUS14616</name>
</gene>
<proteinExistence type="predicted"/>
<evidence type="ECO:0000313" key="2">
    <source>
        <dbReference type="EMBL" id="CAH2099666.1"/>
    </source>
</evidence>
<protein>
    <submittedName>
        <fullName evidence="2">Uncharacterized protein</fullName>
    </submittedName>
</protein>
<dbReference type="PANTHER" id="PTHR46601:SF2">
    <property type="entry name" value="UBIQUITIN-LIKE PROTEASE FAMILY PROFILE DOMAIN-CONTAINING PROTEIN"/>
    <property type="match status" value="1"/>
</dbReference>
<comment type="caution">
    <text evidence="2">The sequence shown here is derived from an EMBL/GenBank/DDBJ whole genome shotgun (WGS) entry which is preliminary data.</text>
</comment>
<evidence type="ECO:0000313" key="3">
    <source>
        <dbReference type="Proteomes" id="UP001153954"/>
    </source>
</evidence>
<name>A0AAU9UP29_EUPED</name>
<evidence type="ECO:0000256" key="1">
    <source>
        <dbReference type="SAM" id="Coils"/>
    </source>
</evidence>
<sequence>MGKTRKKLTREEKLAKDRLRKREKYAQIKENPELYSVQKEKEKRRYLARKEKNKICSIKDMTPRSQREQRRRWRKNSLKYLERKAEKKKLEMILMENSPPQSDSGEFENLRLTRPDLLVLAEPGQIQNLPDQLSISKNKIRRLRYNYIKKIKKLKDRIDKLEREKDILRKRSYETRKVYDSVEKRVDEALSDIQTEKKNEIKKELLFSETLSRNLEESYKTANKKEKRNFVNTIVKDDKRFRKYKLLHKLPFPRRQKTVANKSKNIMIDRIQAFFEEDANSKVAAGKREFINKTGEKKQKRYLNDNLKNLHGKFIKEQFKVSYSMFCKYRPFWVVFPKTDRDTCQCKIHSNVNYLIKALKNAKIITESTGTDVISSLCCDVKQKCLQRTCKLCLNKVLNYHEFHNDKKIIFYQWVVEKRPYTVKDKIQKIKIVSIKKKFEDYPRNINYKLESTLDAFLKHNLNIIVQYDVIKQLKQNLNEKEILVHIDFSENYCLKYNQEIQSFHFGGSREQVSLHTGVVYYKDTDGETFKTKSFCTVSNCLQHDAKAIWAHLQPVLKMINSLVPYETVHFLSDSPSSQYRNRFIFYLITKFKDINQNISKVTWNYQESGHGKGAPDGIGAVVKRTADNFVKYGGDIGSFEDFWDLVTKNIPNVYFKMVTESDIKKIIFPPNIPRFKGTMEVHQIIWTADSIKTITLRRLSCFDCHDCRISCVHNKHLGFLCFDSCDEDKINLSVVQSDQNENTYANDNESILSIDTSTILNNIDDSDVLKNLQPLAGPIDLQLSPLVNVATSTIEVKSPKVKILSDVKLTWENRKFLNRKLKENLVPKSLTPAFNSEHKLQFESFINFKITLVNQTKMIIDIMRIRMTVRNLTFFKKPFGLILFRSLPDDSKRIKFHCHSYIILLTLLTFI</sequence>
<keyword evidence="3" id="KW-1185">Reference proteome</keyword>
<dbReference type="PANTHER" id="PTHR46601">
    <property type="entry name" value="ULP_PROTEASE DOMAIN-CONTAINING PROTEIN"/>
    <property type="match status" value="1"/>
</dbReference>